<proteinExistence type="predicted"/>
<accession>A0AA38FLV9</accession>
<keyword evidence="2" id="KW-1185">Reference proteome</keyword>
<dbReference type="EMBL" id="JAHRHJ020000008">
    <property type="protein sequence ID" value="KAH9306872.1"/>
    <property type="molecule type" value="Genomic_DNA"/>
</dbReference>
<gene>
    <name evidence="1" type="ORF">KI387_011276</name>
</gene>
<evidence type="ECO:0000313" key="1">
    <source>
        <dbReference type="EMBL" id="KAH9306872.1"/>
    </source>
</evidence>
<organism evidence="1 2">
    <name type="scientific">Taxus chinensis</name>
    <name type="common">Chinese yew</name>
    <name type="synonym">Taxus wallichiana var. chinensis</name>
    <dbReference type="NCBI Taxonomy" id="29808"/>
    <lineage>
        <taxon>Eukaryota</taxon>
        <taxon>Viridiplantae</taxon>
        <taxon>Streptophyta</taxon>
        <taxon>Embryophyta</taxon>
        <taxon>Tracheophyta</taxon>
        <taxon>Spermatophyta</taxon>
        <taxon>Pinopsida</taxon>
        <taxon>Pinidae</taxon>
        <taxon>Conifers II</taxon>
        <taxon>Cupressales</taxon>
        <taxon>Taxaceae</taxon>
        <taxon>Taxus</taxon>
    </lineage>
</organism>
<dbReference type="AlphaFoldDB" id="A0AA38FLV9"/>
<feature type="non-terminal residue" evidence="1">
    <location>
        <position position="1"/>
    </location>
</feature>
<name>A0AA38FLV9_TAXCH</name>
<sequence>GALARLVAKKTVAPLGAPTRHVTYSKPAPMAQPSVLLQLKFMRPQWRALFACYKSKSRASLKPLAHPLSMLHNVSMRQRAHPVSMQHKPSARKYKDYIGAGAPSVAVT</sequence>
<reference evidence="1 2" key="1">
    <citation type="journal article" date="2021" name="Nat. Plants">
        <title>The Taxus genome provides insights into paclitaxel biosynthesis.</title>
        <authorList>
            <person name="Xiong X."/>
            <person name="Gou J."/>
            <person name="Liao Q."/>
            <person name="Li Y."/>
            <person name="Zhou Q."/>
            <person name="Bi G."/>
            <person name="Li C."/>
            <person name="Du R."/>
            <person name="Wang X."/>
            <person name="Sun T."/>
            <person name="Guo L."/>
            <person name="Liang H."/>
            <person name="Lu P."/>
            <person name="Wu Y."/>
            <person name="Zhang Z."/>
            <person name="Ro D.K."/>
            <person name="Shang Y."/>
            <person name="Huang S."/>
            <person name="Yan J."/>
        </authorList>
    </citation>
    <scope>NUCLEOTIDE SEQUENCE [LARGE SCALE GENOMIC DNA]</scope>
    <source>
        <strain evidence="1">Ta-2019</strain>
    </source>
</reference>
<evidence type="ECO:0000313" key="2">
    <source>
        <dbReference type="Proteomes" id="UP000824469"/>
    </source>
</evidence>
<dbReference type="Proteomes" id="UP000824469">
    <property type="component" value="Unassembled WGS sequence"/>
</dbReference>
<protein>
    <submittedName>
        <fullName evidence="1">Uncharacterized protein</fullName>
    </submittedName>
</protein>
<comment type="caution">
    <text evidence="1">The sequence shown here is derived from an EMBL/GenBank/DDBJ whole genome shotgun (WGS) entry which is preliminary data.</text>
</comment>